<dbReference type="AlphaFoldDB" id="A0A4Y2UB21"/>
<gene>
    <name evidence="1" type="ORF">AVEN_35968_1</name>
</gene>
<organism evidence="1 2">
    <name type="scientific">Araneus ventricosus</name>
    <name type="common">Orbweaver spider</name>
    <name type="synonym">Epeira ventricosa</name>
    <dbReference type="NCBI Taxonomy" id="182803"/>
    <lineage>
        <taxon>Eukaryota</taxon>
        <taxon>Metazoa</taxon>
        <taxon>Ecdysozoa</taxon>
        <taxon>Arthropoda</taxon>
        <taxon>Chelicerata</taxon>
        <taxon>Arachnida</taxon>
        <taxon>Araneae</taxon>
        <taxon>Araneomorphae</taxon>
        <taxon>Entelegynae</taxon>
        <taxon>Araneoidea</taxon>
        <taxon>Araneidae</taxon>
        <taxon>Araneus</taxon>
    </lineage>
</organism>
<proteinExistence type="predicted"/>
<comment type="caution">
    <text evidence="1">The sequence shown here is derived from an EMBL/GenBank/DDBJ whole genome shotgun (WGS) entry which is preliminary data.</text>
</comment>
<protein>
    <submittedName>
        <fullName evidence="1">Uncharacterized protein</fullName>
    </submittedName>
</protein>
<accession>A0A4Y2UB21</accession>
<dbReference type="Proteomes" id="UP000499080">
    <property type="component" value="Unassembled WGS sequence"/>
</dbReference>
<dbReference type="EMBL" id="BGPR01034450">
    <property type="protein sequence ID" value="GBO08836.1"/>
    <property type="molecule type" value="Genomic_DNA"/>
</dbReference>
<evidence type="ECO:0000313" key="2">
    <source>
        <dbReference type="Proteomes" id="UP000499080"/>
    </source>
</evidence>
<sequence>MINELRNGVFRYLINGTSASVLRFSSCLRLVNGSGPAGGKPSAKALKRASWPFFPLMLVRKEKCPWAPLLPGEAGIVPRNFLYGWVAMVFYGSEKVNCKFFKIIFDWLEFDVFCYVSISNKPG</sequence>
<reference evidence="1 2" key="1">
    <citation type="journal article" date="2019" name="Sci. Rep.">
        <title>Orb-weaving spider Araneus ventricosus genome elucidates the spidroin gene catalogue.</title>
        <authorList>
            <person name="Kono N."/>
            <person name="Nakamura H."/>
            <person name="Ohtoshi R."/>
            <person name="Moran D.A.P."/>
            <person name="Shinohara A."/>
            <person name="Yoshida Y."/>
            <person name="Fujiwara M."/>
            <person name="Mori M."/>
            <person name="Tomita M."/>
            <person name="Arakawa K."/>
        </authorList>
    </citation>
    <scope>NUCLEOTIDE SEQUENCE [LARGE SCALE GENOMIC DNA]</scope>
</reference>
<keyword evidence="2" id="KW-1185">Reference proteome</keyword>
<name>A0A4Y2UB21_ARAVE</name>
<evidence type="ECO:0000313" key="1">
    <source>
        <dbReference type="EMBL" id="GBO08836.1"/>
    </source>
</evidence>